<dbReference type="EMBL" id="RJVQ01000004">
    <property type="protein sequence ID" value="RQW63067.1"/>
    <property type="molecule type" value="Genomic_DNA"/>
</dbReference>
<accession>A0A3N9TFP0</accession>
<sequence length="116" mass="13334">MKKWLVVLGFLFLAGCSSTDQDLAKEGDWYQIGYNDGIAGLNQRSNRSLAELGLVNQSEYDEGYMDGVDKYCNPNFAYQIGLNGQYYEGVCDGLKSGNRFRMEWKRGWEQYNRGRM</sequence>
<dbReference type="InterPro" id="IPR021242">
    <property type="entry name" value="DUF2799"/>
</dbReference>
<proteinExistence type="predicted"/>
<evidence type="ECO:0000313" key="2">
    <source>
        <dbReference type="Proteomes" id="UP000281112"/>
    </source>
</evidence>
<dbReference type="AlphaFoldDB" id="A0A3N9TFP0"/>
<name>A0A3N9TFP0_9VIBR</name>
<comment type="caution">
    <text evidence="1">The sequence shown here is derived from an EMBL/GenBank/DDBJ whole genome shotgun (WGS) entry which is preliminary data.</text>
</comment>
<organism evidence="1 2">
    <name type="scientific">Vibrio viridaestus</name>
    <dbReference type="NCBI Taxonomy" id="2487322"/>
    <lineage>
        <taxon>Bacteria</taxon>
        <taxon>Pseudomonadati</taxon>
        <taxon>Pseudomonadota</taxon>
        <taxon>Gammaproteobacteria</taxon>
        <taxon>Vibrionales</taxon>
        <taxon>Vibrionaceae</taxon>
        <taxon>Vibrio</taxon>
    </lineage>
</organism>
<dbReference type="PROSITE" id="PS51257">
    <property type="entry name" value="PROKAR_LIPOPROTEIN"/>
    <property type="match status" value="1"/>
</dbReference>
<protein>
    <submittedName>
        <fullName evidence="1">DUF2799 domain-containing protein</fullName>
    </submittedName>
</protein>
<dbReference type="Pfam" id="PF10973">
    <property type="entry name" value="DUF2799"/>
    <property type="match status" value="1"/>
</dbReference>
<keyword evidence="2" id="KW-1185">Reference proteome</keyword>
<gene>
    <name evidence="1" type="ORF">EES38_12220</name>
</gene>
<dbReference type="Proteomes" id="UP000281112">
    <property type="component" value="Unassembled WGS sequence"/>
</dbReference>
<dbReference type="RefSeq" id="WP_124937467.1">
    <property type="nucleotide sequence ID" value="NZ_RJVQ01000004.1"/>
</dbReference>
<evidence type="ECO:0000313" key="1">
    <source>
        <dbReference type="EMBL" id="RQW63067.1"/>
    </source>
</evidence>
<dbReference type="OrthoDB" id="5917215at2"/>
<reference evidence="1 2" key="1">
    <citation type="submission" date="2018-11" db="EMBL/GenBank/DDBJ databases">
        <title>Vibrio LJC006 sp. nov., isolated from seawater during the bloom of the enteromorpha.</title>
        <authorList>
            <person name="Liang J."/>
        </authorList>
    </citation>
    <scope>NUCLEOTIDE SEQUENCE [LARGE SCALE GENOMIC DNA]</scope>
    <source>
        <strain evidence="1 2">LJC006</strain>
    </source>
</reference>